<comment type="caution">
    <text evidence="1">The sequence shown here is derived from an EMBL/GenBank/DDBJ whole genome shotgun (WGS) entry which is preliminary data.</text>
</comment>
<dbReference type="PANTHER" id="PTHR42928">
    <property type="entry name" value="TRICARBOXYLATE-BINDING PROTEIN"/>
    <property type="match status" value="1"/>
</dbReference>
<sequence>MKGRGVMLKKMKYAVLACLVLSALLAPAAFAEGYPSKGVTLVVPWGAGGVTDVAARVFAPLFEQYLGVPVVILNRPGASGAIGTEYAYARPADGYTVVFSAETPATFRIMDVSRLSFHDFEPVMLLSHSEKILAVAPESPYQTLADLVKDIRARPGKVRFSYSGAGASGHVQALLMMQKGGLDFSATPFGGGNNALLAVLGGQVDFTSPNIGTVKDYIASGKLRALAVFDRKKSAYLPDLPPITEAIPEMESFLPLDYPNCLMVKKGTPEDVTARIAEAASKAVADPRWKAFLENSWYVGLDPVRGKAMLSYWDNWASVVGWVLQDAGVAKKSPAEFGIPRP</sequence>
<evidence type="ECO:0008006" key="2">
    <source>
        <dbReference type="Google" id="ProtNLM"/>
    </source>
</evidence>
<proteinExistence type="predicted"/>
<dbReference type="InterPro" id="IPR005064">
    <property type="entry name" value="BUG"/>
</dbReference>
<dbReference type="EMBL" id="VSSQ01001838">
    <property type="protein sequence ID" value="MPM11504.1"/>
    <property type="molecule type" value="Genomic_DNA"/>
</dbReference>
<dbReference type="Gene3D" id="3.40.190.10">
    <property type="entry name" value="Periplasmic binding protein-like II"/>
    <property type="match status" value="1"/>
</dbReference>
<organism evidence="1">
    <name type="scientific">bioreactor metagenome</name>
    <dbReference type="NCBI Taxonomy" id="1076179"/>
    <lineage>
        <taxon>unclassified sequences</taxon>
        <taxon>metagenomes</taxon>
        <taxon>ecological metagenomes</taxon>
    </lineage>
</organism>
<dbReference type="InterPro" id="IPR042100">
    <property type="entry name" value="Bug_dom1"/>
</dbReference>
<dbReference type="Pfam" id="PF03401">
    <property type="entry name" value="TctC"/>
    <property type="match status" value="1"/>
</dbReference>
<dbReference type="AlphaFoldDB" id="A0A644XBG7"/>
<dbReference type="CDD" id="cd07012">
    <property type="entry name" value="PBP2_Bug_TTT"/>
    <property type="match status" value="1"/>
</dbReference>
<dbReference type="PIRSF" id="PIRSF017082">
    <property type="entry name" value="YflP"/>
    <property type="match status" value="1"/>
</dbReference>
<accession>A0A644XBG7</accession>
<protein>
    <recommendedName>
        <fullName evidence="2">Tripartite tricarboxylate transporter family receptor</fullName>
    </recommendedName>
</protein>
<gene>
    <name evidence="1" type="ORF">SDC9_57850</name>
</gene>
<reference evidence="1" key="1">
    <citation type="submission" date="2019-08" db="EMBL/GenBank/DDBJ databases">
        <authorList>
            <person name="Kucharzyk K."/>
            <person name="Murdoch R.W."/>
            <person name="Higgins S."/>
            <person name="Loffler F."/>
        </authorList>
    </citation>
    <scope>NUCLEOTIDE SEQUENCE</scope>
</reference>
<dbReference type="Gene3D" id="3.40.190.150">
    <property type="entry name" value="Bordetella uptake gene, domain 1"/>
    <property type="match status" value="1"/>
</dbReference>
<dbReference type="SUPFAM" id="SSF53850">
    <property type="entry name" value="Periplasmic binding protein-like II"/>
    <property type="match status" value="1"/>
</dbReference>
<name>A0A644XBG7_9ZZZZ</name>
<dbReference type="PANTHER" id="PTHR42928:SF5">
    <property type="entry name" value="BLR1237 PROTEIN"/>
    <property type="match status" value="1"/>
</dbReference>
<evidence type="ECO:0000313" key="1">
    <source>
        <dbReference type="EMBL" id="MPM11504.1"/>
    </source>
</evidence>